<accession>A0A8B9XEW4</accession>
<organism evidence="3 4">
    <name type="scientific">Bos mutus grunniens</name>
    <name type="common">Wild yak</name>
    <name type="synonym">Bos grunniens</name>
    <dbReference type="NCBI Taxonomy" id="30521"/>
    <lineage>
        <taxon>Eukaryota</taxon>
        <taxon>Metazoa</taxon>
        <taxon>Chordata</taxon>
        <taxon>Craniata</taxon>
        <taxon>Vertebrata</taxon>
        <taxon>Euteleostomi</taxon>
        <taxon>Mammalia</taxon>
        <taxon>Eutheria</taxon>
        <taxon>Laurasiatheria</taxon>
        <taxon>Artiodactyla</taxon>
        <taxon>Ruminantia</taxon>
        <taxon>Pecora</taxon>
        <taxon>Bovidae</taxon>
        <taxon>Bovinae</taxon>
        <taxon>Bos</taxon>
    </lineage>
</organism>
<sequence length="771" mass="90884">MTASRDLEELAMKHMEEIKDVENYANHVCDLPEEKEAFSHSYEKENKQPRHEFKELQLKPEMQTKEVEMYQEGLSTVALSSPCEQTTHLIMERSILLRKLELGNPKPEPQRCLSHNLKKDFPQEKLEQTHQPLQKEHQRHQEPVHQSKKSLNESHNEDPEKDKTPQNCRERDLEDVARQLEVAHEEIRRLTDELRGKEKVQRKLASALEKAQLEIEKLKENLIKLKENDSVDLRKAKEHNQRLDEEILALRNRVRSLDSEKKVLGEEVEQLKRRTCEAQENKHLGNHSPGKPVGTEQKVEYPSSGEKRKYWQQEEVQQLHQNLRRLQTLCSSAEKELRYERGKNSDLKQHNSLLQEESLKIKIELKQTQEKLSDSSKMCCSLTADWKHCQQKIRELELEVLKQAQSIKSQNNLQEMLAQEKSKVADAEDKILDLQQKLEHAHKVNLTDTCILEKTQLEERIKEAIENEAKIKQQYQEEQQKRKLLDQNLNELQTQVKILQEKESLLEMTSVQQQIKLQQQKAQLEELENEKRKSDEHLKSNQKLSNKLSVLQQEKKALCEENEHLLKQFDLHVRNYNQKHQYYKVKLHIIKDRLVDEVQLRDEKIKQLENEVGALRQQIEKEKAFQDQITTQNDILLLEKRKLLEKVTEQDLLIDSNKWRLFSVQNRVLFLDEENKQLQKNSLRLTQEVYFLEHIIKSIQMHRQEETTICDIPESEVLNKIMCLPDSSFSGTGLVESAGSLQVTEQRLEETGKPPSPSSPFRVHRILKLDT</sequence>
<evidence type="ECO:0000313" key="3">
    <source>
        <dbReference type="Ensembl" id="ENSBGRP00000020282.1"/>
    </source>
</evidence>
<name>A0A8B9XEW4_BOSMU</name>
<dbReference type="AlphaFoldDB" id="A0A8B9XEW4"/>
<dbReference type="InterPro" id="IPR031476">
    <property type="entry name" value="DUF4686"/>
</dbReference>
<dbReference type="GeneTree" id="ENSGT00390000007816"/>
<evidence type="ECO:0000256" key="1">
    <source>
        <dbReference type="SAM" id="Coils"/>
    </source>
</evidence>
<keyword evidence="4" id="KW-1185">Reference proteome</keyword>
<feature type="coiled-coil region" evidence="1">
    <location>
        <begin position="173"/>
        <end position="274"/>
    </location>
</feature>
<proteinExistence type="predicted"/>
<dbReference type="Pfam" id="PF15742">
    <property type="entry name" value="DUF4686"/>
    <property type="match status" value="1"/>
</dbReference>
<feature type="coiled-coil region" evidence="1">
    <location>
        <begin position="410"/>
        <end position="625"/>
    </location>
</feature>
<dbReference type="Proteomes" id="UP000694520">
    <property type="component" value="Chromosome 3"/>
</dbReference>
<dbReference type="PANTHER" id="PTHR34479:SF1">
    <property type="entry name" value="COILED-COIL DOMAIN-CONTAINING PROTEIN 30"/>
    <property type="match status" value="1"/>
</dbReference>
<feature type="coiled-coil region" evidence="1">
    <location>
        <begin position="316"/>
        <end position="371"/>
    </location>
</feature>
<dbReference type="PANTHER" id="PTHR34479">
    <property type="entry name" value="COILED-COIL DOMAIN-CONTAINING PROTEIN 30"/>
    <property type="match status" value="1"/>
</dbReference>
<reference evidence="3" key="3">
    <citation type="submission" date="2025-09" db="UniProtKB">
        <authorList>
            <consortium name="Ensembl"/>
        </authorList>
    </citation>
    <scope>IDENTIFICATION</scope>
</reference>
<protein>
    <submittedName>
        <fullName evidence="3">Coiled-coil domain containing 30</fullName>
    </submittedName>
</protein>
<feature type="region of interest" description="Disordered" evidence="2">
    <location>
        <begin position="129"/>
        <end position="171"/>
    </location>
</feature>
<keyword evidence="1" id="KW-0175">Coiled coil</keyword>
<dbReference type="Ensembl" id="ENSBGRT00000023466.1">
    <property type="protein sequence ID" value="ENSBGRP00000020282.1"/>
    <property type="gene ID" value="ENSBGRG00000012821.1"/>
</dbReference>
<dbReference type="InterPro" id="IPR052825">
    <property type="entry name" value="CCD-Prefoldin_beta-like"/>
</dbReference>
<evidence type="ECO:0000313" key="4">
    <source>
        <dbReference type="Proteomes" id="UP000694520"/>
    </source>
</evidence>
<reference evidence="3" key="1">
    <citation type="submission" date="2019-05" db="EMBL/GenBank/DDBJ databases">
        <authorList>
            <person name="Zhang S."/>
            <person name="Liu J."/>
        </authorList>
    </citation>
    <scope>NUCLEOTIDE SEQUENCE [LARGE SCALE GENOMIC DNA]</scope>
</reference>
<reference evidence="3" key="2">
    <citation type="submission" date="2025-08" db="UniProtKB">
        <authorList>
            <consortium name="Ensembl"/>
        </authorList>
    </citation>
    <scope>IDENTIFICATION</scope>
</reference>
<evidence type="ECO:0000256" key="2">
    <source>
        <dbReference type="SAM" id="MobiDB-lite"/>
    </source>
</evidence>